<gene>
    <name evidence="3" type="ORF">H8790_01235</name>
</gene>
<dbReference type="PANTHER" id="PTHR42941:SF1">
    <property type="entry name" value="SLL1037 PROTEIN"/>
    <property type="match status" value="1"/>
</dbReference>
<feature type="region of interest" description="Disordered" evidence="1">
    <location>
        <begin position="29"/>
        <end position="54"/>
    </location>
</feature>
<sequence length="342" mass="34882">MKKFLSLILALVMVASLLAGCGNSGGGGGSGSGSGSASGSGASSGPVSGTPTSLSMATGGTSGTYYGFSGVLAQVLNEKLGGVLDIAVVSTGASKANIQLVDAGENQLAIVQNDVMYYAYTGTDMFDGEEACTSFSAVASCYPEEVQVIANSSITSIDQLKGKKVSVGDAGSGVEFNARQILAAYGLSFDDITVNNQSFADSADSLKNGTIDAAFVTAGAPTTAVTELSSTYSFNVLPIDGEHLAALQKDYGFYTAVTIPGGTYSCVADDVQTVAVMATIVARNDVPEDVIYEFTKGLFEYQSDIAAGHSKGELLNTETAVSGISIPFHAGAEKYYKEVGAM</sequence>
<feature type="signal peptide" evidence="2">
    <location>
        <begin position="1"/>
        <end position="19"/>
    </location>
</feature>
<feature type="compositionally biased region" description="Gly residues" evidence="1">
    <location>
        <begin position="29"/>
        <end position="38"/>
    </location>
</feature>
<dbReference type="RefSeq" id="WP_187333294.1">
    <property type="nucleotide sequence ID" value="NZ_CP060490.1"/>
</dbReference>
<evidence type="ECO:0000313" key="4">
    <source>
        <dbReference type="Proteomes" id="UP000515960"/>
    </source>
</evidence>
<evidence type="ECO:0000256" key="1">
    <source>
        <dbReference type="SAM" id="MobiDB-lite"/>
    </source>
</evidence>
<keyword evidence="4" id="KW-1185">Reference proteome</keyword>
<keyword evidence="2" id="KW-0732">Signal</keyword>
<dbReference type="KEGG" id="ohi:H8790_01235"/>
<dbReference type="Gene3D" id="3.40.190.10">
    <property type="entry name" value="Periplasmic binding protein-like II"/>
    <property type="match status" value="2"/>
</dbReference>
<organism evidence="3 4">
    <name type="scientific">Oscillibacter hominis</name>
    <dbReference type="NCBI Taxonomy" id="2763056"/>
    <lineage>
        <taxon>Bacteria</taxon>
        <taxon>Bacillati</taxon>
        <taxon>Bacillota</taxon>
        <taxon>Clostridia</taxon>
        <taxon>Eubacteriales</taxon>
        <taxon>Oscillospiraceae</taxon>
        <taxon>Oscillibacter</taxon>
    </lineage>
</organism>
<name>A0A7G9B577_9FIRM</name>
<dbReference type="Pfam" id="PF16868">
    <property type="entry name" value="NMT1_3"/>
    <property type="match status" value="1"/>
</dbReference>
<protein>
    <submittedName>
        <fullName evidence="3">TAXI family TRAP transporter solute-binding subunit</fullName>
    </submittedName>
</protein>
<dbReference type="PROSITE" id="PS51257">
    <property type="entry name" value="PROKAR_LIPOPROTEIN"/>
    <property type="match status" value="1"/>
</dbReference>
<dbReference type="EMBL" id="CP060490">
    <property type="protein sequence ID" value="QNL44708.1"/>
    <property type="molecule type" value="Genomic_DNA"/>
</dbReference>
<dbReference type="NCBIfam" id="TIGR02122">
    <property type="entry name" value="TRAP_TAXI"/>
    <property type="match status" value="1"/>
</dbReference>
<reference evidence="3 4" key="1">
    <citation type="submission" date="2020-08" db="EMBL/GenBank/DDBJ databases">
        <authorList>
            <person name="Liu C."/>
            <person name="Sun Q."/>
        </authorList>
    </citation>
    <scope>NUCLEOTIDE SEQUENCE [LARGE SCALE GENOMIC DNA]</scope>
    <source>
        <strain evidence="3 4">NSJ-62</strain>
    </source>
</reference>
<evidence type="ECO:0000256" key="2">
    <source>
        <dbReference type="SAM" id="SignalP"/>
    </source>
</evidence>
<dbReference type="PANTHER" id="PTHR42941">
    <property type="entry name" value="SLL1037 PROTEIN"/>
    <property type="match status" value="1"/>
</dbReference>
<dbReference type="AlphaFoldDB" id="A0A7G9B577"/>
<dbReference type="SUPFAM" id="SSF53850">
    <property type="entry name" value="Periplasmic binding protein-like II"/>
    <property type="match status" value="1"/>
</dbReference>
<evidence type="ECO:0000313" key="3">
    <source>
        <dbReference type="EMBL" id="QNL44708.1"/>
    </source>
</evidence>
<proteinExistence type="predicted"/>
<feature type="chain" id="PRO_5038489144" evidence="2">
    <location>
        <begin position="20"/>
        <end position="342"/>
    </location>
</feature>
<accession>A0A7G9B577</accession>
<dbReference type="InterPro" id="IPR011852">
    <property type="entry name" value="TRAP_TAXI"/>
</dbReference>
<feature type="compositionally biased region" description="Low complexity" evidence="1">
    <location>
        <begin position="39"/>
        <end position="54"/>
    </location>
</feature>
<dbReference type="Proteomes" id="UP000515960">
    <property type="component" value="Chromosome"/>
</dbReference>
<dbReference type="CDD" id="cd13567">
    <property type="entry name" value="PBP2_TtGluBP"/>
    <property type="match status" value="1"/>
</dbReference>